<evidence type="ECO:0000256" key="5">
    <source>
        <dbReference type="ARBA" id="ARBA00023136"/>
    </source>
</evidence>
<dbReference type="GO" id="GO:0016020">
    <property type="term" value="C:membrane"/>
    <property type="evidence" value="ECO:0007669"/>
    <property type="project" value="UniProtKB-SubCell"/>
</dbReference>
<dbReference type="InterPro" id="IPR050638">
    <property type="entry name" value="AA-Vitamin_Transporters"/>
</dbReference>
<feature type="transmembrane region" description="Helical" evidence="6">
    <location>
        <begin position="268"/>
        <end position="288"/>
    </location>
</feature>
<dbReference type="Proteomes" id="UP000266915">
    <property type="component" value="Unassembled WGS sequence"/>
</dbReference>
<sequence length="321" mass="33859">MSTAAPNTRVTALVAPGARRVLGAYLGAALIWGASFLFMKTGLTGLAPAQVALSRVVLGALTLCIIMLVTRRRWPRERRLWAHLAVVSVFLCVAPFLLFSWAGQFLPSGLSSILNATTPIMTLAVGAVFLPKERLNGLQVFGIFVGALGVAIVVGPWRVLGDPAILESIPAQLACLGATLCYGIAFVYLRKFVLGTHSYDAVVISAVEISLAAVIMLALSPFIAMQPVSLDAPVVLSMLALGALGTGVAYIWMTTIVDSWGPTAASTVTYLTPLVGVVLGILVLGEILHWNEPVGGVIVVLGILVSQGRLRLRRRTPPLSA</sequence>
<dbReference type="SUPFAM" id="SSF103481">
    <property type="entry name" value="Multidrug resistance efflux transporter EmrE"/>
    <property type="match status" value="2"/>
</dbReference>
<feature type="transmembrane region" description="Helical" evidence="6">
    <location>
        <begin position="109"/>
        <end position="130"/>
    </location>
</feature>
<dbReference type="PANTHER" id="PTHR32322">
    <property type="entry name" value="INNER MEMBRANE TRANSPORTER"/>
    <property type="match status" value="1"/>
</dbReference>
<evidence type="ECO:0000256" key="1">
    <source>
        <dbReference type="ARBA" id="ARBA00004141"/>
    </source>
</evidence>
<dbReference type="RefSeq" id="WP_085511414.1">
    <property type="nucleotide sequence ID" value="NZ_FXAP01000002.1"/>
</dbReference>
<dbReference type="EMBL" id="RKHL01000001">
    <property type="protein sequence ID" value="ROR83612.1"/>
    <property type="molecule type" value="Genomic_DNA"/>
</dbReference>
<feature type="transmembrane region" description="Helical" evidence="6">
    <location>
        <begin position="235"/>
        <end position="256"/>
    </location>
</feature>
<gene>
    <name evidence="8" type="ORF">EDD42_3726</name>
</gene>
<feature type="transmembrane region" description="Helical" evidence="6">
    <location>
        <begin position="294"/>
        <end position="312"/>
    </location>
</feature>
<dbReference type="InterPro" id="IPR037185">
    <property type="entry name" value="EmrE-like"/>
</dbReference>
<feature type="transmembrane region" description="Helical" evidence="6">
    <location>
        <begin position="201"/>
        <end position="223"/>
    </location>
</feature>
<feature type="transmembrane region" description="Helical" evidence="6">
    <location>
        <begin position="169"/>
        <end position="189"/>
    </location>
</feature>
<evidence type="ECO:0000256" key="6">
    <source>
        <dbReference type="SAM" id="Phobius"/>
    </source>
</evidence>
<accession>A0A3N2C7Z0</accession>
<evidence type="ECO:0000313" key="9">
    <source>
        <dbReference type="Proteomes" id="UP000266915"/>
    </source>
</evidence>
<reference evidence="8 9" key="1">
    <citation type="submission" date="2018-11" db="EMBL/GenBank/DDBJ databases">
        <title>Sequencing the genomes of 1000 actinobacteria strains.</title>
        <authorList>
            <person name="Klenk H.-P."/>
        </authorList>
    </citation>
    <scope>NUCLEOTIDE SEQUENCE [LARGE SCALE GENOMIC DNA]</scope>
    <source>
        <strain evidence="8 9">DSM 14012</strain>
    </source>
</reference>
<comment type="similarity">
    <text evidence="2">Belongs to the EamA transporter family.</text>
</comment>
<feature type="transmembrane region" description="Helical" evidence="6">
    <location>
        <begin position="81"/>
        <end position="103"/>
    </location>
</feature>
<keyword evidence="5 6" id="KW-0472">Membrane</keyword>
<feature type="transmembrane region" description="Helical" evidence="6">
    <location>
        <begin position="51"/>
        <end position="69"/>
    </location>
</feature>
<evidence type="ECO:0000256" key="2">
    <source>
        <dbReference type="ARBA" id="ARBA00007362"/>
    </source>
</evidence>
<dbReference type="AlphaFoldDB" id="A0A3N2C7Z0"/>
<evidence type="ECO:0000259" key="7">
    <source>
        <dbReference type="Pfam" id="PF00892"/>
    </source>
</evidence>
<evidence type="ECO:0000256" key="3">
    <source>
        <dbReference type="ARBA" id="ARBA00022692"/>
    </source>
</evidence>
<dbReference type="PANTHER" id="PTHR32322:SF9">
    <property type="entry name" value="AMINO-ACID METABOLITE EFFLUX PUMP-RELATED"/>
    <property type="match status" value="1"/>
</dbReference>
<comment type="subcellular location">
    <subcellularLocation>
        <location evidence="1">Membrane</location>
        <topology evidence="1">Multi-pass membrane protein</topology>
    </subcellularLocation>
</comment>
<comment type="caution">
    <text evidence="8">The sequence shown here is derived from an EMBL/GenBank/DDBJ whole genome shotgun (WGS) entry which is preliminary data.</text>
</comment>
<evidence type="ECO:0000256" key="4">
    <source>
        <dbReference type="ARBA" id="ARBA00022989"/>
    </source>
</evidence>
<keyword evidence="4 6" id="KW-1133">Transmembrane helix</keyword>
<feature type="domain" description="EamA" evidence="7">
    <location>
        <begin position="172"/>
        <end position="305"/>
    </location>
</feature>
<evidence type="ECO:0000313" key="8">
    <source>
        <dbReference type="EMBL" id="ROR83612.1"/>
    </source>
</evidence>
<feature type="domain" description="EamA" evidence="7">
    <location>
        <begin position="26"/>
        <end position="154"/>
    </location>
</feature>
<dbReference type="InterPro" id="IPR000620">
    <property type="entry name" value="EamA_dom"/>
</dbReference>
<feature type="transmembrane region" description="Helical" evidence="6">
    <location>
        <begin position="137"/>
        <end position="157"/>
    </location>
</feature>
<feature type="transmembrane region" description="Helical" evidence="6">
    <location>
        <begin position="21"/>
        <end position="39"/>
    </location>
</feature>
<name>A0A3N2C7Z0_9MICO</name>
<organism evidence="8 9">
    <name type="scientific">Plantibacter flavus</name>
    <dbReference type="NCBI Taxonomy" id="150123"/>
    <lineage>
        <taxon>Bacteria</taxon>
        <taxon>Bacillati</taxon>
        <taxon>Actinomycetota</taxon>
        <taxon>Actinomycetes</taxon>
        <taxon>Micrococcales</taxon>
        <taxon>Microbacteriaceae</taxon>
        <taxon>Plantibacter</taxon>
    </lineage>
</organism>
<keyword evidence="3 6" id="KW-0812">Transmembrane</keyword>
<proteinExistence type="inferred from homology"/>
<keyword evidence="9" id="KW-1185">Reference proteome</keyword>
<dbReference type="Pfam" id="PF00892">
    <property type="entry name" value="EamA"/>
    <property type="match status" value="2"/>
</dbReference>
<protein>
    <submittedName>
        <fullName evidence="8">EamA domain-containing membrane protein RarD</fullName>
    </submittedName>
</protein>